<dbReference type="PRINTS" id="PR00463">
    <property type="entry name" value="EP450I"/>
</dbReference>
<dbReference type="InterPro" id="IPR002401">
    <property type="entry name" value="Cyt_P450_E_grp-I"/>
</dbReference>
<keyword evidence="4" id="KW-0560">Oxidoreductase</keyword>
<dbReference type="PANTHER" id="PTHR24300">
    <property type="entry name" value="CYTOCHROME P450 508A4-RELATED"/>
    <property type="match status" value="1"/>
</dbReference>
<protein>
    <submittedName>
        <fullName evidence="6">Cytochrome P450 18a1</fullName>
    </submittedName>
</protein>
<dbReference type="InterPro" id="IPR050182">
    <property type="entry name" value="Cytochrome_P450_fam2"/>
</dbReference>
<keyword evidence="5" id="KW-1133">Transmembrane helix</keyword>
<evidence type="ECO:0000313" key="7">
    <source>
        <dbReference type="Proteomes" id="UP000825002"/>
    </source>
</evidence>
<keyword evidence="2" id="KW-0479">Metal-binding</keyword>
<organism evidence="6 7">
    <name type="scientific">Fragariocoptes setiger</name>
    <dbReference type="NCBI Taxonomy" id="1670756"/>
    <lineage>
        <taxon>Eukaryota</taxon>
        <taxon>Metazoa</taxon>
        <taxon>Ecdysozoa</taxon>
        <taxon>Arthropoda</taxon>
        <taxon>Chelicerata</taxon>
        <taxon>Arachnida</taxon>
        <taxon>Acari</taxon>
        <taxon>Acariformes</taxon>
        <taxon>Trombidiformes</taxon>
        <taxon>Prostigmata</taxon>
        <taxon>Eupodina</taxon>
        <taxon>Eriophyoidea</taxon>
        <taxon>Phytoptidae</taxon>
        <taxon>Fragariocoptes</taxon>
    </lineage>
</organism>
<keyword evidence="5" id="KW-0472">Membrane</keyword>
<evidence type="ECO:0000256" key="4">
    <source>
        <dbReference type="ARBA" id="ARBA00023033"/>
    </source>
</evidence>
<dbReference type="Proteomes" id="UP000825002">
    <property type="component" value="Unassembled WGS sequence"/>
</dbReference>
<proteinExistence type="inferred from homology"/>
<accession>A0ABQ7SAJ5</accession>
<evidence type="ECO:0000256" key="3">
    <source>
        <dbReference type="ARBA" id="ARBA00023004"/>
    </source>
</evidence>
<dbReference type="InterPro" id="IPR036396">
    <property type="entry name" value="Cyt_P450_sf"/>
</dbReference>
<gene>
    <name evidence="6" type="primary">Cyp18a1</name>
    <name evidence="6" type="ORF">GZH46_01009</name>
</gene>
<evidence type="ECO:0000256" key="1">
    <source>
        <dbReference type="ARBA" id="ARBA00010617"/>
    </source>
</evidence>
<evidence type="ECO:0000256" key="5">
    <source>
        <dbReference type="SAM" id="Phobius"/>
    </source>
</evidence>
<keyword evidence="4" id="KW-0503">Monooxygenase</keyword>
<sequence>MSSLAALISLSPFFLRCILVLAATYILIKLFLQHQKSIESQPPGPLGLPFVGFLPFVGQEFHVTLTTLSQKFGPVYQIHLGGIRVVVLNDAKLIREAFKQPVFSGRPDTQLTRILQGYGIVNSDGALWKEQRAFLHSIFRKLGAKSLIHGKNGLEAKIQCHVKDFISDLRVHSQAGQSVQVRPMIARAVSSVVGSLIMNLTYKSYEEKEKFDRLIELMHEGFRLFTIAMPLDFIPIFKFFPGVNYAYRKIKKNRAETSAFFQQIADEHRRHLTSAPTTSTTTTYDQQTGQHVTITQTCITNTLDGDLDKIEARDLVDAYIVQQKKHEKDGKLNYFSDQQLVQIMSDIFSAGLETVTSTIEWSVLFLMLNIDCQQRVQEEIDNVIGRDRMPRLDDLAQMPYTEATIYEVLRRSNVIALGNAHATLDDATISGYRIPKGTQVLPNLYGIHMNPELWEDPDKFDPTRFIVKNKTQKPDHFIPFSVDAMK</sequence>
<reference evidence="6 7" key="1">
    <citation type="submission" date="2020-10" db="EMBL/GenBank/DDBJ databases">
        <authorList>
            <person name="Klimov P.B."/>
            <person name="Dyachkov S.M."/>
            <person name="Chetverikov P.E."/>
        </authorList>
    </citation>
    <scope>NUCLEOTIDE SEQUENCE [LARGE SCALE GENOMIC DNA]</scope>
    <source>
        <strain evidence="6">BMOC 18-1129-001#AD2665</strain>
        <tissue evidence="6">Entire mites</tissue>
    </source>
</reference>
<dbReference type="EMBL" id="JAIFTH010000143">
    <property type="protein sequence ID" value="KAG9510449.1"/>
    <property type="molecule type" value="Genomic_DNA"/>
</dbReference>
<dbReference type="Gene3D" id="1.10.630.10">
    <property type="entry name" value="Cytochrome P450"/>
    <property type="match status" value="1"/>
</dbReference>
<dbReference type="PANTHER" id="PTHR24300:SF403">
    <property type="entry name" value="CYTOCHROME P450 306A1"/>
    <property type="match status" value="1"/>
</dbReference>
<comment type="caution">
    <text evidence="6">The sequence shown here is derived from an EMBL/GenBank/DDBJ whole genome shotgun (WGS) entry which is preliminary data.</text>
</comment>
<keyword evidence="7" id="KW-1185">Reference proteome</keyword>
<comment type="similarity">
    <text evidence="1">Belongs to the cytochrome P450 family.</text>
</comment>
<keyword evidence="5" id="KW-0812">Transmembrane</keyword>
<feature type="transmembrane region" description="Helical" evidence="5">
    <location>
        <begin position="6"/>
        <end position="28"/>
    </location>
</feature>
<dbReference type="Pfam" id="PF00067">
    <property type="entry name" value="p450"/>
    <property type="match status" value="1"/>
</dbReference>
<dbReference type="SUPFAM" id="SSF48264">
    <property type="entry name" value="Cytochrome P450"/>
    <property type="match status" value="1"/>
</dbReference>
<name>A0ABQ7SAJ5_9ACAR</name>
<keyword evidence="3" id="KW-0408">Iron</keyword>
<evidence type="ECO:0000256" key="2">
    <source>
        <dbReference type="ARBA" id="ARBA00022723"/>
    </source>
</evidence>
<dbReference type="InterPro" id="IPR001128">
    <property type="entry name" value="Cyt_P450"/>
</dbReference>
<evidence type="ECO:0000313" key="6">
    <source>
        <dbReference type="EMBL" id="KAG9510449.1"/>
    </source>
</evidence>